<dbReference type="InterPro" id="IPR002575">
    <property type="entry name" value="Aminoglycoside_PTrfase"/>
</dbReference>
<dbReference type="SUPFAM" id="SSF56112">
    <property type="entry name" value="Protein kinase-like (PK-like)"/>
    <property type="match status" value="1"/>
</dbReference>
<dbReference type="InterPro" id="IPR051678">
    <property type="entry name" value="AGP_Transferase"/>
</dbReference>
<reference evidence="2 3" key="1">
    <citation type="submission" date="2020-02" db="EMBL/GenBank/DDBJ databases">
        <title>Comparative genomics of the hypocrealean fungal genus Beauvera.</title>
        <authorList>
            <person name="Showalter D.N."/>
            <person name="Bushley K.E."/>
            <person name="Rehner S.A."/>
        </authorList>
    </citation>
    <scope>NUCLEOTIDE SEQUENCE [LARGE SCALE GENOMIC DNA]</scope>
    <source>
        <strain evidence="2 3">ARSEF4384</strain>
    </source>
</reference>
<dbReference type="PANTHER" id="PTHR21310">
    <property type="entry name" value="AMINOGLYCOSIDE PHOSPHOTRANSFERASE-RELATED-RELATED"/>
    <property type="match status" value="1"/>
</dbReference>
<dbReference type="Proteomes" id="UP001397290">
    <property type="component" value="Unassembled WGS sequence"/>
</dbReference>
<dbReference type="Pfam" id="PF01636">
    <property type="entry name" value="APH"/>
    <property type="match status" value="1"/>
</dbReference>
<evidence type="ECO:0000313" key="3">
    <source>
        <dbReference type="Proteomes" id="UP001397290"/>
    </source>
</evidence>
<sequence length="325" mass="37999">MSWLDRNLEGAPQTDDFCFPRKFDEEQEQFSTLTPHNHRLYTIMTGDIEPQDANTMAINNTPMRRFLTLLALKTISRFYKWDGPCVPISSRLIVKKGRDIHLTEAATMAFIAARTKVPVPRVHCSFTRRNTTYIVMERMRGKSLPAAWSELSEADVERILSQLRSMLQELRAVPAPGIAIESCVGGSLYDSRIPQRPRFGPFPCTQAFHEWLREGLGSEEKPPHVDDEEWADIKYMIAMQNQDWGTPVFTHGDLNPFNIMVRDGNIEAIIDWEFSGWYPRYWEYTSVWLGNKTRMAWQRMAEKFIDPWPKELRMESIRQKWWGDF</sequence>
<dbReference type="CDD" id="cd05120">
    <property type="entry name" value="APH_ChoK_like"/>
    <property type="match status" value="1"/>
</dbReference>
<evidence type="ECO:0000259" key="1">
    <source>
        <dbReference type="Pfam" id="PF01636"/>
    </source>
</evidence>
<evidence type="ECO:0000313" key="2">
    <source>
        <dbReference type="EMBL" id="KAK8150893.1"/>
    </source>
</evidence>
<accession>A0AAW0S8B1</accession>
<dbReference type="Gene3D" id="3.90.1200.10">
    <property type="match status" value="1"/>
</dbReference>
<comment type="caution">
    <text evidence="2">The sequence shown here is derived from an EMBL/GenBank/DDBJ whole genome shotgun (WGS) entry which is preliminary data.</text>
</comment>
<dbReference type="InterPro" id="IPR011009">
    <property type="entry name" value="Kinase-like_dom_sf"/>
</dbReference>
<name>A0AAW0S8B1_9HYPO</name>
<dbReference type="PANTHER" id="PTHR21310:SF55">
    <property type="entry name" value="AMINOGLYCOSIDE PHOSPHOTRANSFERASE DOMAIN-CONTAINING PROTEIN"/>
    <property type="match status" value="1"/>
</dbReference>
<keyword evidence="3" id="KW-1185">Reference proteome</keyword>
<organism evidence="2 3">
    <name type="scientific">Beauveria asiatica</name>
    <dbReference type="NCBI Taxonomy" id="1069075"/>
    <lineage>
        <taxon>Eukaryota</taxon>
        <taxon>Fungi</taxon>
        <taxon>Dikarya</taxon>
        <taxon>Ascomycota</taxon>
        <taxon>Pezizomycotina</taxon>
        <taxon>Sordariomycetes</taxon>
        <taxon>Hypocreomycetidae</taxon>
        <taxon>Hypocreales</taxon>
        <taxon>Cordycipitaceae</taxon>
        <taxon>Beauveria</taxon>
    </lineage>
</organism>
<gene>
    <name evidence="2" type="ORF">G3M48_004570</name>
</gene>
<dbReference type="EMBL" id="JAAHCF010000003">
    <property type="protein sequence ID" value="KAK8150893.1"/>
    <property type="molecule type" value="Genomic_DNA"/>
</dbReference>
<proteinExistence type="predicted"/>
<protein>
    <recommendedName>
        <fullName evidence="1">Aminoglycoside phosphotransferase domain-containing protein</fullName>
    </recommendedName>
</protein>
<dbReference type="AlphaFoldDB" id="A0AAW0S8B1"/>
<feature type="domain" description="Aminoglycoside phosphotransferase" evidence="1">
    <location>
        <begin position="103"/>
        <end position="292"/>
    </location>
</feature>